<dbReference type="AlphaFoldDB" id="A0A9W6GR42"/>
<sequence>MPSAIENTLRELENWFREIDGGTERPKLAKLAMLEFCGWLEHRMDEIVRMAASNCGADSDRIEKMINSTHGFKYDEHFRPMMCATIGDGSVSYVEKRLSSNGTDVDHLRSLLGTYWKTRGSLAHTHMGGVQVTLNAPSWCLNQQRVVGKILTKLEMEALAAANKIRLDAS</sequence>
<accession>A0A9W6GR42</accession>
<protein>
    <recommendedName>
        <fullName evidence="3">RiboL-PSP-HEPN domain-containing protein</fullName>
    </recommendedName>
</protein>
<organism evidence="1 2">
    <name type="scientific">Methylocystis echinoides</name>
    <dbReference type="NCBI Taxonomy" id="29468"/>
    <lineage>
        <taxon>Bacteria</taxon>
        <taxon>Pseudomonadati</taxon>
        <taxon>Pseudomonadota</taxon>
        <taxon>Alphaproteobacteria</taxon>
        <taxon>Hyphomicrobiales</taxon>
        <taxon>Methylocystaceae</taxon>
        <taxon>Methylocystis</taxon>
    </lineage>
</organism>
<name>A0A9W6GR42_9HYPH</name>
<evidence type="ECO:0008006" key="3">
    <source>
        <dbReference type="Google" id="ProtNLM"/>
    </source>
</evidence>
<comment type="caution">
    <text evidence="1">The sequence shown here is derived from an EMBL/GenBank/DDBJ whole genome shotgun (WGS) entry which is preliminary data.</text>
</comment>
<reference evidence="1" key="1">
    <citation type="journal article" date="2023" name="Int. J. Syst. Evol. Microbiol.">
        <title>Methylocystis iwaonis sp. nov., a type II methane-oxidizing bacterium from surface soil of a rice paddy field in Japan, and emended description of the genus Methylocystis (ex Whittenbury et al. 1970) Bowman et al. 1993.</title>
        <authorList>
            <person name="Kaise H."/>
            <person name="Sawadogo J.B."/>
            <person name="Alam M.S."/>
            <person name="Ueno C."/>
            <person name="Dianou D."/>
            <person name="Shinjo R."/>
            <person name="Asakawa S."/>
        </authorList>
    </citation>
    <scope>NUCLEOTIDE SEQUENCE</scope>
    <source>
        <strain evidence="1">LMG27198</strain>
    </source>
</reference>
<evidence type="ECO:0000313" key="2">
    <source>
        <dbReference type="Proteomes" id="UP001144323"/>
    </source>
</evidence>
<dbReference type="EMBL" id="BSEC01000001">
    <property type="protein sequence ID" value="GLI91542.1"/>
    <property type="molecule type" value="Genomic_DNA"/>
</dbReference>
<keyword evidence="2" id="KW-1185">Reference proteome</keyword>
<gene>
    <name evidence="1" type="ORF">LMG27198_05340</name>
</gene>
<proteinExistence type="predicted"/>
<dbReference type="Proteomes" id="UP001144323">
    <property type="component" value="Unassembled WGS sequence"/>
</dbReference>
<evidence type="ECO:0000313" key="1">
    <source>
        <dbReference type="EMBL" id="GLI91542.1"/>
    </source>
</evidence>